<sequence>MAQHAAPAPGRKPGGVALSPTSAAVVIPVVTGIAYGFWAASIDRFGGEVTGANIALGFVTGIIVAALCFGIHHWSKQQAGRHFLARASAWGAFAGIAIGFLHSLSDPAILWSIMLGLVIGASTFVGTYYRYYSASEYAPV</sequence>
<organism evidence="2 3">
    <name type="scientific">Streptomyces endophyticus</name>
    <dbReference type="NCBI Taxonomy" id="714166"/>
    <lineage>
        <taxon>Bacteria</taxon>
        <taxon>Bacillati</taxon>
        <taxon>Actinomycetota</taxon>
        <taxon>Actinomycetes</taxon>
        <taxon>Kitasatosporales</taxon>
        <taxon>Streptomycetaceae</taxon>
        <taxon>Streptomyces</taxon>
    </lineage>
</organism>
<reference evidence="2 3" key="1">
    <citation type="submission" date="2022-10" db="EMBL/GenBank/DDBJ databases">
        <authorList>
            <person name="Xie J."/>
            <person name="Shen N."/>
        </authorList>
    </citation>
    <scope>NUCLEOTIDE SEQUENCE [LARGE SCALE GENOMIC DNA]</scope>
    <source>
        <strain evidence="2 3">YIM65594</strain>
    </source>
</reference>
<accession>A0ABU6FJB8</accession>
<dbReference type="EMBL" id="JAOZYC010000207">
    <property type="protein sequence ID" value="MEB8344137.1"/>
    <property type="molecule type" value="Genomic_DNA"/>
</dbReference>
<comment type="caution">
    <text evidence="2">The sequence shown here is derived from an EMBL/GenBank/DDBJ whole genome shotgun (WGS) entry which is preliminary data.</text>
</comment>
<gene>
    <name evidence="2" type="ORF">OKJ99_42345</name>
</gene>
<feature type="transmembrane region" description="Helical" evidence="1">
    <location>
        <begin position="83"/>
        <end position="102"/>
    </location>
</feature>
<dbReference type="RefSeq" id="WP_326023980.1">
    <property type="nucleotide sequence ID" value="NZ_JAOZYC010000207.1"/>
</dbReference>
<keyword evidence="1" id="KW-1133">Transmembrane helix</keyword>
<evidence type="ECO:0008006" key="4">
    <source>
        <dbReference type="Google" id="ProtNLM"/>
    </source>
</evidence>
<keyword evidence="1" id="KW-0472">Membrane</keyword>
<feature type="transmembrane region" description="Helical" evidence="1">
    <location>
        <begin position="52"/>
        <end position="71"/>
    </location>
</feature>
<feature type="transmembrane region" description="Helical" evidence="1">
    <location>
        <begin position="21"/>
        <end position="40"/>
    </location>
</feature>
<evidence type="ECO:0000313" key="2">
    <source>
        <dbReference type="EMBL" id="MEB8344137.1"/>
    </source>
</evidence>
<keyword evidence="3" id="KW-1185">Reference proteome</keyword>
<name>A0ABU6FJB8_9ACTN</name>
<evidence type="ECO:0000313" key="3">
    <source>
        <dbReference type="Proteomes" id="UP001354931"/>
    </source>
</evidence>
<dbReference type="Proteomes" id="UP001354931">
    <property type="component" value="Unassembled WGS sequence"/>
</dbReference>
<evidence type="ECO:0000256" key="1">
    <source>
        <dbReference type="SAM" id="Phobius"/>
    </source>
</evidence>
<keyword evidence="1" id="KW-0812">Transmembrane</keyword>
<feature type="transmembrane region" description="Helical" evidence="1">
    <location>
        <begin position="108"/>
        <end position="129"/>
    </location>
</feature>
<proteinExistence type="predicted"/>
<protein>
    <recommendedName>
        <fullName evidence="4">DUF2231 domain-containing protein</fullName>
    </recommendedName>
</protein>